<dbReference type="PANTHER" id="PTHR45569:SF1">
    <property type="entry name" value="SENSOR PROTEIN KDPD"/>
    <property type="match status" value="1"/>
</dbReference>
<keyword evidence="3" id="KW-0902">Two-component regulatory system</keyword>
<evidence type="ECO:0000256" key="3">
    <source>
        <dbReference type="ARBA" id="ARBA00023012"/>
    </source>
</evidence>
<dbReference type="Gene3D" id="3.40.50.300">
    <property type="entry name" value="P-loop containing nucleotide triphosphate hydrolases"/>
    <property type="match status" value="1"/>
</dbReference>
<organism evidence="5 6">
    <name type="scientific">Akkermansia muciniphila</name>
    <dbReference type="NCBI Taxonomy" id="239935"/>
    <lineage>
        <taxon>Bacteria</taxon>
        <taxon>Pseudomonadati</taxon>
        <taxon>Verrucomicrobiota</taxon>
        <taxon>Verrucomicrobiia</taxon>
        <taxon>Verrucomicrobiales</taxon>
        <taxon>Akkermansiaceae</taxon>
        <taxon>Akkermansia</taxon>
    </lineage>
</organism>
<evidence type="ECO:0000313" key="5">
    <source>
        <dbReference type="EMBL" id="PNC56214.1"/>
    </source>
</evidence>
<comment type="caution">
    <text evidence="5">The sequence shown here is derived from an EMBL/GenBank/DDBJ whole genome shotgun (WGS) entry which is preliminary data.</text>
</comment>
<dbReference type="AlphaFoldDB" id="A0AAP8NM59"/>
<dbReference type="InterPro" id="IPR027417">
    <property type="entry name" value="P-loop_NTPase"/>
</dbReference>
<proteinExistence type="predicted"/>
<dbReference type="Proteomes" id="UP000235914">
    <property type="component" value="Unassembled WGS sequence"/>
</dbReference>
<dbReference type="Pfam" id="PF02702">
    <property type="entry name" value="KdpD"/>
    <property type="match status" value="1"/>
</dbReference>
<dbReference type="GO" id="GO:0005886">
    <property type="term" value="C:plasma membrane"/>
    <property type="evidence" value="ECO:0007669"/>
    <property type="project" value="TreeGrafter"/>
</dbReference>
<evidence type="ECO:0000256" key="1">
    <source>
        <dbReference type="ARBA" id="ARBA00022679"/>
    </source>
</evidence>
<dbReference type="GO" id="GO:0000155">
    <property type="term" value="F:phosphorelay sensor kinase activity"/>
    <property type="evidence" value="ECO:0007669"/>
    <property type="project" value="InterPro"/>
</dbReference>
<keyword evidence="1" id="KW-0808">Transferase</keyword>
<dbReference type="EMBL" id="PJKN01000003">
    <property type="protein sequence ID" value="PNC56214.1"/>
    <property type="molecule type" value="Genomic_DNA"/>
</dbReference>
<dbReference type="SUPFAM" id="SSF52540">
    <property type="entry name" value="P-loop containing nucleoside triphosphate hydrolases"/>
    <property type="match status" value="1"/>
</dbReference>
<gene>
    <name evidence="5" type="ORF">CXU09_06190</name>
</gene>
<dbReference type="InterPro" id="IPR052023">
    <property type="entry name" value="Histidine_kinase_KdpD"/>
</dbReference>
<evidence type="ECO:0000313" key="6">
    <source>
        <dbReference type="Proteomes" id="UP000235914"/>
    </source>
</evidence>
<dbReference type="PANTHER" id="PTHR45569">
    <property type="entry name" value="SENSOR PROTEIN KDPD"/>
    <property type="match status" value="1"/>
</dbReference>
<accession>A0AAP8NM59</accession>
<reference evidence="5 6" key="1">
    <citation type="journal article" date="2017" name="BMC Genomics">
        <title>Genome sequencing of 39 Akkermansia muciniphila isolates reveals its population structure, genomic and functional diverisity, and global distribution in mammalian gut microbiotas.</title>
        <authorList>
            <person name="Guo X."/>
            <person name="Li S."/>
            <person name="Zhang J."/>
            <person name="Wu F."/>
            <person name="Li X."/>
            <person name="Wu D."/>
            <person name="Zhang M."/>
            <person name="Ou Z."/>
            <person name="Jie Z."/>
            <person name="Yan Q."/>
            <person name="Li P."/>
            <person name="Yi J."/>
            <person name="Peng Y."/>
        </authorList>
    </citation>
    <scope>NUCLEOTIDE SEQUENCE [LARGE SCALE GENOMIC DNA]</scope>
    <source>
        <strain evidence="5 6">GP43</strain>
    </source>
</reference>
<sequence>MFYLRPERSSIRLIPTFKPDIIPIPLFMFSETHSDSQRADRILASIRREEARPGRGLLKIFFGMAPGVGKTCAMLEAAIQAADKGVQVIIGVAESHGREDTMRLIGRLPRLPMKKMVYRGVEMEEFDLEEALRVKPQLILVDELAHTNVPGMRHRKRYQDVEDLLAAGIDVYTTLNVQHLESRSDTVHDITTAPV</sequence>
<dbReference type="InterPro" id="IPR003852">
    <property type="entry name" value="Sig_transdc_His_kinase_KdpD_N"/>
</dbReference>
<evidence type="ECO:0000259" key="4">
    <source>
        <dbReference type="Pfam" id="PF02702"/>
    </source>
</evidence>
<feature type="domain" description="Signal transduction histidine kinase osmosensitive K+ channel sensor N-terminal" evidence="4">
    <location>
        <begin position="55"/>
        <end position="193"/>
    </location>
</feature>
<protein>
    <recommendedName>
        <fullName evidence="4">Signal transduction histidine kinase osmosensitive K+ channel sensor N-terminal domain-containing protein</fullName>
    </recommendedName>
</protein>
<evidence type="ECO:0000256" key="2">
    <source>
        <dbReference type="ARBA" id="ARBA00022777"/>
    </source>
</evidence>
<name>A0AAP8NM59_9BACT</name>
<keyword evidence="2" id="KW-0418">Kinase</keyword>